<dbReference type="HOGENOM" id="CLU_1367026_0_0_1"/>
<accession>A0A0C9UDG2</accession>
<evidence type="ECO:0000313" key="2">
    <source>
        <dbReference type="Proteomes" id="UP000054279"/>
    </source>
</evidence>
<name>A0A0C9UDG2_SPHS4</name>
<organism evidence="1 2">
    <name type="scientific">Sphaerobolus stellatus (strain SS14)</name>
    <dbReference type="NCBI Taxonomy" id="990650"/>
    <lineage>
        <taxon>Eukaryota</taxon>
        <taxon>Fungi</taxon>
        <taxon>Dikarya</taxon>
        <taxon>Basidiomycota</taxon>
        <taxon>Agaricomycotina</taxon>
        <taxon>Agaricomycetes</taxon>
        <taxon>Phallomycetidae</taxon>
        <taxon>Geastrales</taxon>
        <taxon>Sphaerobolaceae</taxon>
        <taxon>Sphaerobolus</taxon>
    </lineage>
</organism>
<dbReference type="EMBL" id="KN837345">
    <property type="protein sequence ID" value="KIJ27157.1"/>
    <property type="molecule type" value="Genomic_DNA"/>
</dbReference>
<protein>
    <submittedName>
        <fullName evidence="1">Uncharacterized protein</fullName>
    </submittedName>
</protein>
<dbReference type="AlphaFoldDB" id="A0A0C9UDG2"/>
<proteinExistence type="predicted"/>
<sequence>MPPFNLCDPSFTDLLEWRHYDGIPYIAIPGEPEPAVLELIGRFRHDSYFHFDTVGKSYIGNPNNCSQNVAVAYLTSPEHRCINYGVLWLKACGVLEKLREMFEETRPEKSTGGVVECQDIVFLRNLYRLKAGCPVNQQYKITECEHTKNDCFVGENETHICWPALKFRPIEVRTTLRKFSPSPIPVYSEYGKLIQPCMVPHFLAGEFVKVEFKMVAIEIDRILIEAVPLKITIVNDIFEICIYVIDARA</sequence>
<keyword evidence="2" id="KW-1185">Reference proteome</keyword>
<evidence type="ECO:0000313" key="1">
    <source>
        <dbReference type="EMBL" id="KIJ27157.1"/>
    </source>
</evidence>
<gene>
    <name evidence="1" type="ORF">M422DRAFT_271711</name>
</gene>
<dbReference type="Proteomes" id="UP000054279">
    <property type="component" value="Unassembled WGS sequence"/>
</dbReference>
<reference evidence="1 2" key="1">
    <citation type="submission" date="2014-06" db="EMBL/GenBank/DDBJ databases">
        <title>Evolutionary Origins and Diversification of the Mycorrhizal Mutualists.</title>
        <authorList>
            <consortium name="DOE Joint Genome Institute"/>
            <consortium name="Mycorrhizal Genomics Consortium"/>
            <person name="Kohler A."/>
            <person name="Kuo A."/>
            <person name="Nagy L.G."/>
            <person name="Floudas D."/>
            <person name="Copeland A."/>
            <person name="Barry K.W."/>
            <person name="Cichocki N."/>
            <person name="Veneault-Fourrey C."/>
            <person name="LaButti K."/>
            <person name="Lindquist E.A."/>
            <person name="Lipzen A."/>
            <person name="Lundell T."/>
            <person name="Morin E."/>
            <person name="Murat C."/>
            <person name="Riley R."/>
            <person name="Ohm R."/>
            <person name="Sun H."/>
            <person name="Tunlid A."/>
            <person name="Henrissat B."/>
            <person name="Grigoriev I.V."/>
            <person name="Hibbett D.S."/>
            <person name="Martin F."/>
        </authorList>
    </citation>
    <scope>NUCLEOTIDE SEQUENCE [LARGE SCALE GENOMIC DNA]</scope>
    <source>
        <strain evidence="1 2">SS14</strain>
    </source>
</reference>